<accession>A0AA38VCF9</accession>
<dbReference type="PROSITE" id="PS50118">
    <property type="entry name" value="HMG_BOX_2"/>
    <property type="match status" value="1"/>
</dbReference>
<protein>
    <recommendedName>
        <fullName evidence="8">HMG box domain-containing protein</fullName>
    </recommendedName>
</protein>
<evidence type="ECO:0000256" key="7">
    <source>
        <dbReference type="SAM" id="MobiDB-lite"/>
    </source>
</evidence>
<dbReference type="GO" id="GO:0000978">
    <property type="term" value="F:RNA polymerase II cis-regulatory region sequence-specific DNA binding"/>
    <property type="evidence" value="ECO:0007669"/>
    <property type="project" value="TreeGrafter"/>
</dbReference>
<evidence type="ECO:0000259" key="8">
    <source>
        <dbReference type="PROSITE" id="PS50118"/>
    </source>
</evidence>
<dbReference type="AlphaFoldDB" id="A0AA38VCF9"/>
<evidence type="ECO:0000313" key="9">
    <source>
        <dbReference type="EMBL" id="KAJ9137586.1"/>
    </source>
</evidence>
<evidence type="ECO:0000256" key="2">
    <source>
        <dbReference type="ARBA" id="ARBA00023015"/>
    </source>
</evidence>
<organism evidence="9 10">
    <name type="scientific">Coniochaeta hoffmannii</name>
    <dbReference type="NCBI Taxonomy" id="91930"/>
    <lineage>
        <taxon>Eukaryota</taxon>
        <taxon>Fungi</taxon>
        <taxon>Dikarya</taxon>
        <taxon>Ascomycota</taxon>
        <taxon>Pezizomycotina</taxon>
        <taxon>Sordariomycetes</taxon>
        <taxon>Sordariomycetidae</taxon>
        <taxon>Coniochaetales</taxon>
        <taxon>Coniochaetaceae</taxon>
        <taxon>Coniochaeta</taxon>
    </lineage>
</organism>
<dbReference type="Pfam" id="PF00505">
    <property type="entry name" value="HMG_box"/>
    <property type="match status" value="1"/>
</dbReference>
<keyword evidence="2" id="KW-0805">Transcription regulation</keyword>
<evidence type="ECO:0000256" key="4">
    <source>
        <dbReference type="ARBA" id="ARBA00023163"/>
    </source>
</evidence>
<dbReference type="EMBL" id="JANBVN010000158">
    <property type="protein sequence ID" value="KAJ9137586.1"/>
    <property type="molecule type" value="Genomic_DNA"/>
</dbReference>
<sequence>MSIQQIPGKGRPKAKPLHLCNPISEIRKDIPVMDINTYVHRSKEERKQEVAFGKIFGKLKRPMNAFMLYRKAYQTRAKEWSKSSQHSVVSQVCGESWRLEPDDVRAQFVQWAKIERDNHQKAHPSYKLSKAYKPKTKAVKSSRGENDDYPDDIAVKDLDGHGSKPIRRIATPFDHEEYYQHNHGVFYASNAGQTIPIEHDDHTDDCHSNMYIEITIAPMMYHPVHSETDECDQQRQEQQHRNYHHDHACFSRQRVNRFLFGTAGELLNLDAYPKYPHQIDPAPWHTGSAAIGQPPDRLVQTTTTATSEMSQYRMTWDEFNDPAMLALPRSFEQQTWPIIGNALVAGGNLGVEVSPVYTVTSDVHLKPEDCGLCWQIV</sequence>
<keyword evidence="10" id="KW-1185">Reference proteome</keyword>
<dbReference type="InterPro" id="IPR050917">
    <property type="entry name" value="SOX_TF"/>
</dbReference>
<keyword evidence="5 6" id="KW-0539">Nucleus</keyword>
<dbReference type="PANTHER" id="PTHR45803:SF5">
    <property type="entry name" value="SOX100B"/>
    <property type="match status" value="1"/>
</dbReference>
<keyword evidence="3 6" id="KW-0238">DNA-binding</keyword>
<evidence type="ECO:0000256" key="6">
    <source>
        <dbReference type="PROSITE-ProRule" id="PRU00267"/>
    </source>
</evidence>
<dbReference type="SMART" id="SM00398">
    <property type="entry name" value="HMG"/>
    <property type="match status" value="1"/>
</dbReference>
<gene>
    <name evidence="9" type="ORF">NKR19_g8175</name>
</gene>
<proteinExistence type="predicted"/>
<dbReference type="Gene3D" id="1.10.30.10">
    <property type="entry name" value="High mobility group box domain"/>
    <property type="match status" value="1"/>
</dbReference>
<evidence type="ECO:0000256" key="1">
    <source>
        <dbReference type="ARBA" id="ARBA00004123"/>
    </source>
</evidence>
<evidence type="ECO:0000256" key="5">
    <source>
        <dbReference type="ARBA" id="ARBA00023242"/>
    </source>
</evidence>
<feature type="DNA-binding region" description="HMG box" evidence="6">
    <location>
        <begin position="59"/>
        <end position="127"/>
    </location>
</feature>
<dbReference type="CDD" id="cd01389">
    <property type="entry name" value="HMG-box_ROX1-like"/>
    <property type="match status" value="1"/>
</dbReference>
<dbReference type="InterPro" id="IPR009071">
    <property type="entry name" value="HMG_box_dom"/>
</dbReference>
<comment type="caution">
    <text evidence="9">The sequence shown here is derived from an EMBL/GenBank/DDBJ whole genome shotgun (WGS) entry which is preliminary data.</text>
</comment>
<dbReference type="PANTHER" id="PTHR45803">
    <property type="entry name" value="SOX100B"/>
    <property type="match status" value="1"/>
</dbReference>
<feature type="region of interest" description="Disordered" evidence="7">
    <location>
        <begin position="132"/>
        <end position="151"/>
    </location>
</feature>
<comment type="subcellular location">
    <subcellularLocation>
        <location evidence="1">Nucleus</location>
    </subcellularLocation>
</comment>
<keyword evidence="4" id="KW-0804">Transcription</keyword>
<feature type="domain" description="HMG box" evidence="8">
    <location>
        <begin position="59"/>
        <end position="127"/>
    </location>
</feature>
<dbReference type="GO" id="GO:0000981">
    <property type="term" value="F:DNA-binding transcription factor activity, RNA polymerase II-specific"/>
    <property type="evidence" value="ECO:0007669"/>
    <property type="project" value="TreeGrafter"/>
</dbReference>
<name>A0AA38VCF9_9PEZI</name>
<dbReference type="GO" id="GO:0005634">
    <property type="term" value="C:nucleus"/>
    <property type="evidence" value="ECO:0007669"/>
    <property type="project" value="UniProtKB-SubCell"/>
</dbReference>
<dbReference type="SUPFAM" id="SSF47095">
    <property type="entry name" value="HMG-box"/>
    <property type="match status" value="1"/>
</dbReference>
<dbReference type="InterPro" id="IPR036910">
    <property type="entry name" value="HMG_box_dom_sf"/>
</dbReference>
<dbReference type="Proteomes" id="UP001174691">
    <property type="component" value="Unassembled WGS sequence"/>
</dbReference>
<reference evidence="9" key="1">
    <citation type="submission" date="2022-07" db="EMBL/GenBank/DDBJ databases">
        <title>Fungi with potential for degradation of polypropylene.</title>
        <authorList>
            <person name="Gostincar C."/>
        </authorList>
    </citation>
    <scope>NUCLEOTIDE SEQUENCE</scope>
    <source>
        <strain evidence="9">EXF-13287</strain>
    </source>
</reference>
<evidence type="ECO:0000256" key="3">
    <source>
        <dbReference type="ARBA" id="ARBA00023125"/>
    </source>
</evidence>
<evidence type="ECO:0000313" key="10">
    <source>
        <dbReference type="Proteomes" id="UP001174691"/>
    </source>
</evidence>